<dbReference type="InterPro" id="IPR011057">
    <property type="entry name" value="Mss4-like_sf"/>
</dbReference>
<dbReference type="Gene3D" id="2.170.150.70">
    <property type="match status" value="1"/>
</dbReference>
<reference evidence="5 6" key="1">
    <citation type="submission" date="2022-08" db="EMBL/GenBank/DDBJ databases">
        <title>Polyphasic taxonomy analysis of Qipengyuania sp.RS5-5.</title>
        <authorList>
            <person name="Xamxidin M."/>
            <person name="Wu M."/>
        </authorList>
    </citation>
    <scope>NUCLEOTIDE SEQUENCE [LARGE SCALE GENOMIC DNA]</scope>
    <source>
        <strain evidence="5 6">RS5-5</strain>
    </source>
</reference>
<keyword evidence="3" id="KW-0862">Zinc</keyword>
<accession>A0ABT1XVZ7</accession>
<dbReference type="Pfam" id="PF04828">
    <property type="entry name" value="GFA"/>
    <property type="match status" value="1"/>
</dbReference>
<dbReference type="SUPFAM" id="SSF51316">
    <property type="entry name" value="Mss4-like"/>
    <property type="match status" value="1"/>
</dbReference>
<dbReference type="RefSeq" id="WP_257596687.1">
    <property type="nucleotide sequence ID" value="NZ_JANKHH010000007.1"/>
</dbReference>
<evidence type="ECO:0000256" key="1">
    <source>
        <dbReference type="ARBA" id="ARBA00005495"/>
    </source>
</evidence>
<feature type="domain" description="CENP-V/GFA" evidence="4">
    <location>
        <begin position="1"/>
        <end position="118"/>
    </location>
</feature>
<dbReference type="Proteomes" id="UP001206067">
    <property type="component" value="Unassembled WGS sequence"/>
</dbReference>
<name>A0ABT1XVZ7_9SPHN</name>
<gene>
    <name evidence="5" type="ORF">NSO95_12895</name>
</gene>
<keyword evidence="6" id="KW-1185">Reference proteome</keyword>
<comment type="similarity">
    <text evidence="1">Belongs to the Gfa family.</text>
</comment>
<organism evidence="5 6">
    <name type="scientific">Parerythrobacter lacustris</name>
    <dbReference type="NCBI Taxonomy" id="2969984"/>
    <lineage>
        <taxon>Bacteria</taxon>
        <taxon>Pseudomonadati</taxon>
        <taxon>Pseudomonadota</taxon>
        <taxon>Alphaproteobacteria</taxon>
        <taxon>Sphingomonadales</taxon>
        <taxon>Erythrobacteraceae</taxon>
        <taxon>Parerythrobacter</taxon>
    </lineage>
</organism>
<evidence type="ECO:0000313" key="5">
    <source>
        <dbReference type="EMBL" id="MCR2834840.1"/>
    </source>
</evidence>
<keyword evidence="2" id="KW-0479">Metal-binding</keyword>
<evidence type="ECO:0000256" key="3">
    <source>
        <dbReference type="ARBA" id="ARBA00022833"/>
    </source>
</evidence>
<dbReference type="InterPro" id="IPR006913">
    <property type="entry name" value="CENP-V/GFA"/>
</dbReference>
<dbReference type="EMBL" id="JANKHH010000007">
    <property type="protein sequence ID" value="MCR2834840.1"/>
    <property type="molecule type" value="Genomic_DNA"/>
</dbReference>
<sequence length="135" mass="14412">MTLTCFCGGVQVAAARRPGFVHACNCDLCRKAGARWGYFDPAQVSVTGRSANYRRHDKAQPAVDVHFCATCGSTTHFRLTDAAVAVHGDTMMGVNLGLADEAELAGIELRYPDGKNWSGEGAFGYVRESRILGAG</sequence>
<evidence type="ECO:0000259" key="4">
    <source>
        <dbReference type="PROSITE" id="PS51891"/>
    </source>
</evidence>
<evidence type="ECO:0000256" key="2">
    <source>
        <dbReference type="ARBA" id="ARBA00022723"/>
    </source>
</evidence>
<dbReference type="PROSITE" id="PS51891">
    <property type="entry name" value="CENP_V_GFA"/>
    <property type="match status" value="1"/>
</dbReference>
<protein>
    <submittedName>
        <fullName evidence="5">GFA family protein</fullName>
    </submittedName>
</protein>
<proteinExistence type="inferred from homology"/>
<evidence type="ECO:0000313" key="6">
    <source>
        <dbReference type="Proteomes" id="UP001206067"/>
    </source>
</evidence>
<comment type="caution">
    <text evidence="5">The sequence shown here is derived from an EMBL/GenBank/DDBJ whole genome shotgun (WGS) entry which is preliminary data.</text>
</comment>